<dbReference type="GO" id="GO:0016772">
    <property type="term" value="F:transferase activity, transferring phosphorus-containing groups"/>
    <property type="evidence" value="ECO:0007669"/>
    <property type="project" value="InterPro"/>
</dbReference>
<comment type="caution">
    <text evidence="4">The sequence shown here is derived from an EMBL/GenBank/DDBJ whole genome shotgun (WGS) entry which is preliminary data.</text>
</comment>
<dbReference type="EMBL" id="LHQV01000012">
    <property type="protein sequence ID" value="OQK00730.1"/>
    <property type="molecule type" value="Genomic_DNA"/>
</dbReference>
<feature type="domain" description="PEP-utilising enzyme mobile" evidence="3">
    <location>
        <begin position="1081"/>
        <end position="1124"/>
    </location>
</feature>
<sequence>MKINKIRRILFAFFIITFSMPALAFPLVDGVSALSTLIGVTGSVIAGVFPSLRKSKTSTSLISAIILLTVSLLGSFYFIDHQTSLRKSELDIVRQSRPDSQLNKDVMKRESSIKSPVLREDVEFYESQNISDTVISITDYKKLPKEISPEIVYIDFKESSVSFQPHIVTSFEKEAYSDLAAYVSSINGNAIFAGGFFSDRVRAAREVYERTGFKVSIIKESDILSHFNSLSSSRPIPYATDSSIFDMNLYDLRSAGNIRQTHTVYNAKITTLTDLLLLPNWKIKELFDGKNAVFVDYYDSTYRTMNNVLADAGVSDFSFYQGGLKRHFEEGGNLTPDYYNQRVADPFKITQLVKETDKVRFLCLAQPLCMDNIPKDMMITLSYRDIGREAFFEELKSLPKDYLYVALSSNQETAGLAITAGYVLTNSGHQYIGELPMFERFSIEEIRHQIGREYTYNTSLQEYRDNHWSVADVTSEISSVIKSLGWFSCFFAAGVVLRLFCFPLQSLVYNSYYFQTRQNPFVLLTALTIPVFIILAYFYLDDLISYYGIISHSTMSQLQREGSKVYVLIFLALVSIQSLISFPKRKMIAYGIITLMIGLYIFGYMDGIPQPMTSFLLGGEIAALATQMPYFYMYIKTCNAERLGYTNKALLLSKFTYPDKWKILNQFKKQDGYLIDTAIGEKGWKEVSRKLPKNTVLIVRSCSSKSMEQELGGFYESYICNSINDAYDKLKLLSDYGCSHAYIQKYEEFELTGVSSSISSNGKGIYYALGKPESATEGRKGVISGIISRSKSNYSEAFEKRIRDVMFSVEKAFNAPVSIEFGLSDKELRLFQIRILKRDGVNKLFPLSIDDYELGEAYLAKCSPLTGEVIELATKGNFIYIDGFLYSKKKPKLTKLVFTEKGYDNLKGKIEELLVESKELNSGLTSPSWSLERLKECIDIYKSLYKASLCRYTIERPVSLSDFEIAAASNSELEVDGYKLLTDCRTKKEDCVREGIHSLIVLNTYLINFHIKTSINADMIPENLSIKTLLDGSDPEALIDSRRMDNPLTQHNTDSIIVSGSIHGKPWNSMNKSLPDDGMKRILIGDEIPSDWVKQLDRFSGIISVFGHELSHLAISAKSLGIPYRKVSQEELEELLGQESITIE</sequence>
<feature type="transmembrane region" description="Helical" evidence="1">
    <location>
        <begin position="587"/>
        <end position="605"/>
    </location>
</feature>
<keyword evidence="1" id="KW-0472">Membrane</keyword>
<evidence type="ECO:0000256" key="2">
    <source>
        <dbReference type="SAM" id="SignalP"/>
    </source>
</evidence>
<evidence type="ECO:0000256" key="1">
    <source>
        <dbReference type="SAM" id="Phobius"/>
    </source>
</evidence>
<feature type="transmembrane region" description="Helical" evidence="1">
    <location>
        <begin position="59"/>
        <end position="79"/>
    </location>
</feature>
<keyword evidence="2" id="KW-0732">Signal</keyword>
<dbReference type="Pfam" id="PF00391">
    <property type="entry name" value="PEP-utilizers"/>
    <property type="match status" value="1"/>
</dbReference>
<reference evidence="4 5" key="1">
    <citation type="submission" date="2015-08" db="EMBL/GenBank/DDBJ databases">
        <title>Draft Genome Sequences of Vibrio parahaemolyticus Strains.</title>
        <authorList>
            <person name="Gonzalez-Escalona N."/>
            <person name="DePaola A."/>
        </authorList>
    </citation>
    <scope>NUCLEOTIDE SEQUENCE [LARGE SCALE GENOMIC DNA]</scope>
    <source>
        <strain evidence="4 5">CFSAN001621</strain>
    </source>
</reference>
<dbReference type="SUPFAM" id="SSF52009">
    <property type="entry name" value="Phosphohistidine domain"/>
    <property type="match status" value="1"/>
</dbReference>
<protein>
    <recommendedName>
        <fullName evidence="3">PEP-utilising enzyme mobile domain-containing protein</fullName>
    </recommendedName>
</protein>
<accession>A0AAX0MFR9</accession>
<feature type="transmembrane region" description="Helical" evidence="1">
    <location>
        <begin position="34"/>
        <end position="52"/>
    </location>
</feature>
<feature type="transmembrane region" description="Helical" evidence="1">
    <location>
        <begin position="484"/>
        <end position="509"/>
    </location>
</feature>
<dbReference type="InterPro" id="IPR036637">
    <property type="entry name" value="Phosphohistidine_dom_sf"/>
</dbReference>
<dbReference type="Gene3D" id="3.50.30.10">
    <property type="entry name" value="Phosphohistidine domain"/>
    <property type="match status" value="1"/>
</dbReference>
<name>A0AAX0MFR9_VIBPH</name>
<evidence type="ECO:0000313" key="5">
    <source>
        <dbReference type="Proteomes" id="UP000191946"/>
    </source>
</evidence>
<feature type="transmembrane region" description="Helical" evidence="1">
    <location>
        <begin position="565"/>
        <end position="582"/>
    </location>
</feature>
<evidence type="ECO:0000259" key="3">
    <source>
        <dbReference type="Pfam" id="PF00391"/>
    </source>
</evidence>
<feature type="transmembrane region" description="Helical" evidence="1">
    <location>
        <begin position="521"/>
        <end position="540"/>
    </location>
</feature>
<dbReference type="AlphaFoldDB" id="A0AAX0MFR9"/>
<keyword evidence="5" id="KW-1185">Reference proteome</keyword>
<dbReference type="Proteomes" id="UP000191946">
    <property type="component" value="Unassembled WGS sequence"/>
</dbReference>
<organism evidence="4 5">
    <name type="scientific">Vibrio parahaemolyticus</name>
    <dbReference type="NCBI Taxonomy" id="670"/>
    <lineage>
        <taxon>Bacteria</taxon>
        <taxon>Pseudomonadati</taxon>
        <taxon>Pseudomonadota</taxon>
        <taxon>Gammaproteobacteria</taxon>
        <taxon>Vibrionales</taxon>
        <taxon>Vibrionaceae</taxon>
        <taxon>Vibrio</taxon>
    </lineage>
</organism>
<gene>
    <name evidence="4" type="ORF">AKG60_09270</name>
</gene>
<dbReference type="RefSeq" id="WP_366534438.1">
    <property type="nucleotide sequence ID" value="NZ_LHQV01000012.1"/>
</dbReference>
<keyword evidence="1" id="KW-1133">Transmembrane helix</keyword>
<proteinExistence type="predicted"/>
<dbReference type="InterPro" id="IPR008279">
    <property type="entry name" value="PEP-util_enz_mobile_dom"/>
</dbReference>
<feature type="chain" id="PRO_5044027247" description="PEP-utilising enzyme mobile domain-containing protein" evidence="2">
    <location>
        <begin position="25"/>
        <end position="1144"/>
    </location>
</feature>
<evidence type="ECO:0000313" key="4">
    <source>
        <dbReference type="EMBL" id="OQK00730.1"/>
    </source>
</evidence>
<feature type="signal peptide" evidence="2">
    <location>
        <begin position="1"/>
        <end position="24"/>
    </location>
</feature>
<keyword evidence="1" id="KW-0812">Transmembrane</keyword>